<dbReference type="GO" id="GO:0007165">
    <property type="term" value="P:signal transduction"/>
    <property type="evidence" value="ECO:0007669"/>
    <property type="project" value="InterPro"/>
</dbReference>
<evidence type="ECO:0000256" key="4">
    <source>
        <dbReference type="SAM" id="Phobius"/>
    </source>
</evidence>
<dbReference type="InterPro" id="IPR050469">
    <property type="entry name" value="Diguanylate_Cyclase"/>
</dbReference>
<dbReference type="SUPFAM" id="SSF158472">
    <property type="entry name" value="HAMP domain-like"/>
    <property type="match status" value="1"/>
</dbReference>
<dbReference type="PROSITE" id="PS50885">
    <property type="entry name" value="HAMP"/>
    <property type="match status" value="1"/>
</dbReference>
<gene>
    <name evidence="7" type="ORF">RS694_11490</name>
</gene>
<dbReference type="SMART" id="SM00267">
    <property type="entry name" value="GGDEF"/>
    <property type="match status" value="1"/>
</dbReference>
<dbReference type="NCBIfam" id="TIGR00254">
    <property type="entry name" value="GGDEF"/>
    <property type="match status" value="1"/>
</dbReference>
<dbReference type="PROSITE" id="PS50887">
    <property type="entry name" value="GGDEF"/>
    <property type="match status" value="1"/>
</dbReference>
<dbReference type="InterPro" id="IPR029787">
    <property type="entry name" value="Nucleotide_cyclase"/>
</dbReference>
<evidence type="ECO:0000256" key="2">
    <source>
        <dbReference type="ARBA" id="ARBA00034247"/>
    </source>
</evidence>
<dbReference type="Gene3D" id="6.10.340.10">
    <property type="match status" value="1"/>
</dbReference>
<name>A0A1P8KFR6_9BURK</name>
<dbReference type="SMART" id="SM00304">
    <property type="entry name" value="HAMP"/>
    <property type="match status" value="1"/>
</dbReference>
<evidence type="ECO:0000313" key="8">
    <source>
        <dbReference type="Proteomes" id="UP000186110"/>
    </source>
</evidence>
<dbReference type="InterPro" id="IPR003660">
    <property type="entry name" value="HAMP_dom"/>
</dbReference>
<evidence type="ECO:0000256" key="1">
    <source>
        <dbReference type="ARBA" id="ARBA00012528"/>
    </source>
</evidence>
<evidence type="ECO:0000259" key="6">
    <source>
        <dbReference type="PROSITE" id="PS50887"/>
    </source>
</evidence>
<dbReference type="InterPro" id="IPR043128">
    <property type="entry name" value="Rev_trsase/Diguanyl_cyclase"/>
</dbReference>
<comment type="catalytic activity">
    <reaction evidence="2">
        <text>2 GTP = 3',3'-c-di-GMP + 2 diphosphate</text>
        <dbReference type="Rhea" id="RHEA:24898"/>
        <dbReference type="ChEBI" id="CHEBI:33019"/>
        <dbReference type="ChEBI" id="CHEBI:37565"/>
        <dbReference type="ChEBI" id="CHEBI:58805"/>
        <dbReference type="EC" id="2.7.7.65"/>
    </reaction>
</comment>
<evidence type="ECO:0000259" key="5">
    <source>
        <dbReference type="PROSITE" id="PS50885"/>
    </source>
</evidence>
<dbReference type="FunFam" id="3.30.70.270:FF:000001">
    <property type="entry name" value="Diguanylate cyclase domain protein"/>
    <property type="match status" value="1"/>
</dbReference>
<reference evidence="7 8" key="1">
    <citation type="submission" date="2017-01" db="EMBL/GenBank/DDBJ databases">
        <authorList>
            <person name="Mah S.A."/>
            <person name="Swanson W.J."/>
            <person name="Moy G.W."/>
            <person name="Vacquier V.D."/>
        </authorList>
    </citation>
    <scope>NUCLEOTIDE SEQUENCE [LARGE SCALE GENOMIC DNA]</scope>
    <source>
        <strain evidence="7 8">DSM 22694</strain>
    </source>
</reference>
<keyword evidence="8" id="KW-1185">Reference proteome</keyword>
<feature type="domain" description="GGDEF" evidence="6">
    <location>
        <begin position="317"/>
        <end position="449"/>
    </location>
</feature>
<dbReference type="Proteomes" id="UP000186110">
    <property type="component" value="Chromosome"/>
</dbReference>
<keyword evidence="4" id="KW-0472">Membrane</keyword>
<dbReference type="SUPFAM" id="SSF55073">
    <property type="entry name" value="Nucleotide cyclase"/>
    <property type="match status" value="1"/>
</dbReference>
<dbReference type="Pfam" id="PF00672">
    <property type="entry name" value="HAMP"/>
    <property type="match status" value="1"/>
</dbReference>
<protein>
    <recommendedName>
        <fullName evidence="1">diguanylate cyclase</fullName>
        <ecNumber evidence="1">2.7.7.65</ecNumber>
    </recommendedName>
</protein>
<dbReference type="EMBL" id="CP019239">
    <property type="protein sequence ID" value="APW44833.1"/>
    <property type="molecule type" value="Genomic_DNA"/>
</dbReference>
<keyword evidence="4" id="KW-1133">Transmembrane helix</keyword>
<evidence type="ECO:0000313" key="7">
    <source>
        <dbReference type="EMBL" id="APW44833.1"/>
    </source>
</evidence>
<dbReference type="GO" id="GO:0005886">
    <property type="term" value="C:plasma membrane"/>
    <property type="evidence" value="ECO:0007669"/>
    <property type="project" value="TreeGrafter"/>
</dbReference>
<dbReference type="PANTHER" id="PTHR45138">
    <property type="entry name" value="REGULATORY COMPONENTS OF SENSORY TRANSDUCTION SYSTEM"/>
    <property type="match status" value="1"/>
</dbReference>
<proteinExistence type="predicted"/>
<dbReference type="CDD" id="cd01949">
    <property type="entry name" value="GGDEF"/>
    <property type="match status" value="1"/>
</dbReference>
<dbReference type="AlphaFoldDB" id="A0A1P8KFR6"/>
<dbReference type="Gene3D" id="3.30.70.270">
    <property type="match status" value="1"/>
</dbReference>
<keyword evidence="4" id="KW-0812">Transmembrane</keyword>
<feature type="transmembrane region" description="Helical" evidence="4">
    <location>
        <begin position="195"/>
        <end position="214"/>
    </location>
</feature>
<accession>A0A1P8KFR6</accession>
<dbReference type="GO" id="GO:0052621">
    <property type="term" value="F:diguanylate cyclase activity"/>
    <property type="evidence" value="ECO:0007669"/>
    <property type="project" value="UniProtKB-EC"/>
</dbReference>
<feature type="compositionally biased region" description="Pro residues" evidence="3">
    <location>
        <begin position="93"/>
        <end position="117"/>
    </location>
</feature>
<dbReference type="EC" id="2.7.7.65" evidence="1"/>
<dbReference type="eggNOG" id="COG3706">
    <property type="taxonomic scope" value="Bacteria"/>
</dbReference>
<dbReference type="GO" id="GO:1902201">
    <property type="term" value="P:negative regulation of bacterial-type flagellum-dependent cell motility"/>
    <property type="evidence" value="ECO:0007669"/>
    <property type="project" value="TreeGrafter"/>
</dbReference>
<organism evidence="7 8">
    <name type="scientific">Rhodoferax saidenbachensis</name>
    <dbReference type="NCBI Taxonomy" id="1484693"/>
    <lineage>
        <taxon>Bacteria</taxon>
        <taxon>Pseudomonadati</taxon>
        <taxon>Pseudomonadota</taxon>
        <taxon>Betaproteobacteria</taxon>
        <taxon>Burkholderiales</taxon>
        <taxon>Comamonadaceae</taxon>
        <taxon>Rhodoferax</taxon>
    </lineage>
</organism>
<dbReference type="PANTHER" id="PTHR45138:SF9">
    <property type="entry name" value="DIGUANYLATE CYCLASE DGCM-RELATED"/>
    <property type="match status" value="1"/>
</dbReference>
<dbReference type="InterPro" id="IPR000160">
    <property type="entry name" value="GGDEF_dom"/>
</dbReference>
<dbReference type="Pfam" id="PF00990">
    <property type="entry name" value="GGDEF"/>
    <property type="match status" value="1"/>
</dbReference>
<dbReference type="KEGG" id="rsb:RS694_11490"/>
<dbReference type="GO" id="GO:0043709">
    <property type="term" value="P:cell adhesion involved in single-species biofilm formation"/>
    <property type="evidence" value="ECO:0007669"/>
    <property type="project" value="TreeGrafter"/>
</dbReference>
<feature type="domain" description="HAMP" evidence="5">
    <location>
        <begin position="215"/>
        <end position="267"/>
    </location>
</feature>
<feature type="region of interest" description="Disordered" evidence="3">
    <location>
        <begin position="79"/>
        <end position="123"/>
    </location>
</feature>
<evidence type="ECO:0000256" key="3">
    <source>
        <dbReference type="SAM" id="MobiDB-lite"/>
    </source>
</evidence>
<dbReference type="CDD" id="cd06225">
    <property type="entry name" value="HAMP"/>
    <property type="match status" value="1"/>
</dbReference>
<dbReference type="STRING" id="1484693.RS694_11490"/>
<sequence>MSLRTELIACLLVTSLASTAIVGGLAYQRLTKKFNTLVMQESNNNFTNDVQQYFKVYGSWAEGQKQESFRAFTERRRATMRPDAGGVLRPQPGVEPGPVGPAGPPPGGGLQKPPPPGTGGNLNRPPFRFYLFDADYRSLFTLAPYRPGDPIHDEDRARMLPIQLDGKTIAYSSPQGEVSYSDLDLGYLAAMRESLVMGTALGLALTLLLGVFLGNRLSRPLRHLTGAVQAMGEGALRQQVPVESDNEVGVLAQAFNRMSGEIARQYEDLQKSHAQIEAMATQMRELSLRDALTGLHNRRHFDEQCAQLFASSQRYQRPFSVTLCDIDHFKRVNDQFSHATGDEVLRRIGEILKQSMRGSDLVARYGGEEFVVAFPETDLEHAKEACEALRQRVEAYPWHEVHPDLRVTISMGLCSDTQVASFHHMLEAADALLYQAKHGGRNQVCALAAGEPA</sequence>